<evidence type="ECO:0000256" key="10">
    <source>
        <dbReference type="ARBA" id="ARBA00022989"/>
    </source>
</evidence>
<keyword evidence="12" id="KW-0511">Multifunctional enzyme</keyword>
<dbReference type="GO" id="GO:0006508">
    <property type="term" value="P:proteolysis"/>
    <property type="evidence" value="ECO:0007669"/>
    <property type="project" value="UniProtKB-KW"/>
</dbReference>
<dbReference type="PANTHER" id="PTHR32282:SF27">
    <property type="entry name" value="PENICILLIN-BINDING PROTEIN 1A"/>
    <property type="match status" value="1"/>
</dbReference>
<dbReference type="FunFam" id="1.10.3810.10:FF:000003">
    <property type="entry name" value="Penicillin-binding protein 1a"/>
    <property type="match status" value="1"/>
</dbReference>
<dbReference type="EMBL" id="AFMF02000027">
    <property type="protein sequence ID" value="EMM95878.1"/>
    <property type="molecule type" value="Genomic_DNA"/>
</dbReference>
<evidence type="ECO:0000313" key="19">
    <source>
        <dbReference type="Proteomes" id="UP000012089"/>
    </source>
</evidence>
<dbReference type="SUPFAM" id="SSF56601">
    <property type="entry name" value="beta-lactamase/transpeptidase-like"/>
    <property type="match status" value="1"/>
</dbReference>
<dbReference type="GO" id="GO:0009252">
    <property type="term" value="P:peptidoglycan biosynthetic process"/>
    <property type="evidence" value="ECO:0007669"/>
    <property type="project" value="UniProtKB-KW"/>
</dbReference>
<keyword evidence="3" id="KW-0121">Carboxypeptidase</keyword>
<keyword evidence="4" id="KW-0645">Protease</keyword>
<gene>
    <name evidence="18" type="ORF">LEP1GSC158_0465</name>
</gene>
<dbReference type="InterPro" id="IPR036950">
    <property type="entry name" value="PBP_transglycosylase"/>
</dbReference>
<keyword evidence="7" id="KW-0812">Transmembrane</keyword>
<dbReference type="SUPFAM" id="SSF53955">
    <property type="entry name" value="Lysozyme-like"/>
    <property type="match status" value="1"/>
</dbReference>
<protein>
    <recommendedName>
        <fullName evidence="14">peptidoglycan glycosyltransferase</fullName>
        <ecNumber evidence="14">2.4.99.28</ecNumber>
    </recommendedName>
</protein>
<dbReference type="Proteomes" id="UP000012089">
    <property type="component" value="Unassembled WGS sequence"/>
</dbReference>
<dbReference type="GO" id="GO:0030288">
    <property type="term" value="C:outer membrane-bounded periplasmic space"/>
    <property type="evidence" value="ECO:0007669"/>
    <property type="project" value="TreeGrafter"/>
</dbReference>
<dbReference type="Pfam" id="PF00912">
    <property type="entry name" value="Transgly"/>
    <property type="match status" value="1"/>
</dbReference>
<dbReference type="Gene3D" id="3.40.710.10">
    <property type="entry name" value="DD-peptidase/beta-lactamase superfamily"/>
    <property type="match status" value="2"/>
</dbReference>
<keyword evidence="9" id="KW-0573">Peptidoglycan synthesis</keyword>
<dbReference type="GO" id="GO:0008360">
    <property type="term" value="P:regulation of cell shape"/>
    <property type="evidence" value="ECO:0007669"/>
    <property type="project" value="UniProtKB-KW"/>
</dbReference>
<organism evidence="18 19">
    <name type="scientific">Leptospira interrogans serovar Zanoni str. LT2156</name>
    <dbReference type="NCBI Taxonomy" id="1001601"/>
    <lineage>
        <taxon>Bacteria</taxon>
        <taxon>Pseudomonadati</taxon>
        <taxon>Spirochaetota</taxon>
        <taxon>Spirochaetia</taxon>
        <taxon>Leptospirales</taxon>
        <taxon>Leptospiraceae</taxon>
        <taxon>Leptospira</taxon>
    </lineage>
</organism>
<keyword evidence="11" id="KW-0472">Membrane</keyword>
<evidence type="ECO:0000256" key="16">
    <source>
        <dbReference type="ARBA" id="ARBA00060592"/>
    </source>
</evidence>
<accession>M6HEV5</accession>
<keyword evidence="6" id="KW-0808">Transferase</keyword>
<comment type="subcellular location">
    <subcellularLocation>
        <location evidence="1">Membrane</location>
    </subcellularLocation>
</comment>
<evidence type="ECO:0000256" key="11">
    <source>
        <dbReference type="ARBA" id="ARBA00023136"/>
    </source>
</evidence>
<dbReference type="InterPro" id="IPR050396">
    <property type="entry name" value="Glycosyltr_51/Transpeptidase"/>
</dbReference>
<evidence type="ECO:0000256" key="8">
    <source>
        <dbReference type="ARBA" id="ARBA00022960"/>
    </source>
</evidence>
<evidence type="ECO:0000256" key="13">
    <source>
        <dbReference type="ARBA" id="ARBA00023316"/>
    </source>
</evidence>
<evidence type="ECO:0000256" key="14">
    <source>
        <dbReference type="ARBA" id="ARBA00044770"/>
    </source>
</evidence>
<keyword evidence="4" id="KW-0378">Hydrolase</keyword>
<dbReference type="InterPro" id="IPR023346">
    <property type="entry name" value="Lysozyme-like_dom_sf"/>
</dbReference>
<evidence type="ECO:0000256" key="4">
    <source>
        <dbReference type="ARBA" id="ARBA00022670"/>
    </source>
</evidence>
<proteinExistence type="predicted"/>
<comment type="pathway">
    <text evidence="16">Glycan biosynthesis.</text>
</comment>
<dbReference type="Gene3D" id="1.10.3810.10">
    <property type="entry name" value="Biosynthetic peptidoglycan transglycosylase-like"/>
    <property type="match status" value="1"/>
</dbReference>
<keyword evidence="5" id="KW-0328">Glycosyltransferase</keyword>
<name>M6HEV5_LEPIR</name>
<evidence type="ECO:0000259" key="17">
    <source>
        <dbReference type="Pfam" id="PF00912"/>
    </source>
</evidence>
<sequence length="507" mass="58288">MKQEPVSYLFRFFVIHFRDKILSRVFNSENPLKQLVKLCSVLLFLNGFLFVFSIKDLWRVPESNQYEKPSVLYGLGEKNEYEPIAEFYRFSRVVLNIKELPPEADGKPNKLIRSFVSTEDNNFYSHWGLDLRGIFRAFMVNILAGRIKEGASTITQQVARLRFLNTERSFLRKAREAWLALLLEVVFDKDTLMEIYLNEIPLGHGTIGVGAAARFYFRKDVKDLTWGESALLASLTTRPTEFSPLVNPNSSSAKVRVVFKKFVENGILDVKTAEKEYESFSEYYITLNRSPNDSAFGDRLNRFPYFTEYVRKNLTRYIPKSTLYSGGLKIYSTLNIQHQTQAEKALYAGLKAQTALSNQRTFTKIDAFDDAYGEIYDLLSMLNDIPDFKFKISRSARTFNRAWQEDLRDELSALNLLSGTESLGETIDWNYKSQQTEDFLLPVEGALISMRPDTGYITAVVGGSGFRSDNQQIRAFQAYRQPGSAFKPIIYAAAMEYFDEHPDPKKM</sequence>
<evidence type="ECO:0000256" key="9">
    <source>
        <dbReference type="ARBA" id="ARBA00022984"/>
    </source>
</evidence>
<dbReference type="GO" id="GO:0004180">
    <property type="term" value="F:carboxypeptidase activity"/>
    <property type="evidence" value="ECO:0007669"/>
    <property type="project" value="UniProtKB-KW"/>
</dbReference>
<dbReference type="AlphaFoldDB" id="M6HEV5"/>
<evidence type="ECO:0000256" key="6">
    <source>
        <dbReference type="ARBA" id="ARBA00022679"/>
    </source>
</evidence>
<evidence type="ECO:0000256" key="3">
    <source>
        <dbReference type="ARBA" id="ARBA00022645"/>
    </source>
</evidence>
<dbReference type="PANTHER" id="PTHR32282">
    <property type="entry name" value="BINDING PROTEIN TRANSPEPTIDASE, PUTATIVE-RELATED"/>
    <property type="match status" value="1"/>
</dbReference>
<feature type="domain" description="Glycosyl transferase family 51" evidence="17">
    <location>
        <begin position="103"/>
        <end position="261"/>
    </location>
</feature>
<reference evidence="18 19" key="1">
    <citation type="submission" date="2013-01" db="EMBL/GenBank/DDBJ databases">
        <authorList>
            <person name="Harkins D.M."/>
            <person name="Durkin A.S."/>
            <person name="Brinkac L.M."/>
            <person name="Haft D.H."/>
            <person name="Selengut J.D."/>
            <person name="Sanka R."/>
            <person name="DePew J."/>
            <person name="Purushe J."/>
            <person name="Tulsiani S.M."/>
            <person name="Graham G.C."/>
            <person name="Burns M.-A."/>
            <person name="Dohnt M.F."/>
            <person name="Smythe L.D."/>
            <person name="McKay D.B."/>
            <person name="Craig S.B."/>
            <person name="Vinetz J.M."/>
            <person name="Sutton G.G."/>
            <person name="Nierman W.C."/>
            <person name="Fouts D.E."/>
        </authorList>
    </citation>
    <scope>NUCLEOTIDE SEQUENCE [LARGE SCALE GENOMIC DNA]</scope>
    <source>
        <strain evidence="18 19">LT2156</strain>
    </source>
</reference>
<dbReference type="EC" id="2.4.99.28" evidence="14"/>
<evidence type="ECO:0000256" key="15">
    <source>
        <dbReference type="ARBA" id="ARBA00049902"/>
    </source>
</evidence>
<dbReference type="InterPro" id="IPR012338">
    <property type="entry name" value="Beta-lactam/transpept-like"/>
</dbReference>
<keyword evidence="8" id="KW-0133">Cell shape</keyword>
<evidence type="ECO:0000256" key="2">
    <source>
        <dbReference type="ARBA" id="ARBA00004752"/>
    </source>
</evidence>
<comment type="catalytic activity">
    <reaction evidence="15">
        <text>[GlcNAc-(1-&gt;4)-Mur2Ac(oyl-L-Ala-gamma-D-Glu-L-Lys-D-Ala-D-Ala)](n)-di-trans,octa-cis-undecaprenyl diphosphate + beta-D-GlcNAc-(1-&gt;4)-Mur2Ac(oyl-L-Ala-gamma-D-Glu-L-Lys-D-Ala-D-Ala)-di-trans,octa-cis-undecaprenyl diphosphate = [GlcNAc-(1-&gt;4)-Mur2Ac(oyl-L-Ala-gamma-D-Glu-L-Lys-D-Ala-D-Ala)](n+1)-di-trans,octa-cis-undecaprenyl diphosphate + di-trans,octa-cis-undecaprenyl diphosphate + H(+)</text>
        <dbReference type="Rhea" id="RHEA:23708"/>
        <dbReference type="Rhea" id="RHEA-COMP:9602"/>
        <dbReference type="Rhea" id="RHEA-COMP:9603"/>
        <dbReference type="ChEBI" id="CHEBI:15378"/>
        <dbReference type="ChEBI" id="CHEBI:58405"/>
        <dbReference type="ChEBI" id="CHEBI:60033"/>
        <dbReference type="ChEBI" id="CHEBI:78435"/>
        <dbReference type="EC" id="2.4.99.28"/>
    </reaction>
</comment>
<comment type="pathway">
    <text evidence="2">Cell wall biogenesis; peptidoglycan biosynthesis.</text>
</comment>
<dbReference type="GO" id="GO:0071555">
    <property type="term" value="P:cell wall organization"/>
    <property type="evidence" value="ECO:0007669"/>
    <property type="project" value="UniProtKB-KW"/>
</dbReference>
<evidence type="ECO:0000256" key="7">
    <source>
        <dbReference type="ARBA" id="ARBA00022692"/>
    </source>
</evidence>
<dbReference type="GO" id="GO:0008955">
    <property type="term" value="F:peptidoglycan glycosyltransferase activity"/>
    <property type="evidence" value="ECO:0007669"/>
    <property type="project" value="UniProtKB-EC"/>
</dbReference>
<evidence type="ECO:0000313" key="18">
    <source>
        <dbReference type="EMBL" id="EMM95878.1"/>
    </source>
</evidence>
<dbReference type="InterPro" id="IPR001264">
    <property type="entry name" value="Glyco_trans_51"/>
</dbReference>
<comment type="caution">
    <text evidence="18">The sequence shown here is derived from an EMBL/GenBank/DDBJ whole genome shotgun (WGS) entry which is preliminary data.</text>
</comment>
<evidence type="ECO:0000256" key="5">
    <source>
        <dbReference type="ARBA" id="ARBA00022676"/>
    </source>
</evidence>
<evidence type="ECO:0000256" key="12">
    <source>
        <dbReference type="ARBA" id="ARBA00023268"/>
    </source>
</evidence>
<dbReference type="GO" id="GO:0016020">
    <property type="term" value="C:membrane"/>
    <property type="evidence" value="ECO:0007669"/>
    <property type="project" value="UniProtKB-SubCell"/>
</dbReference>
<evidence type="ECO:0000256" key="1">
    <source>
        <dbReference type="ARBA" id="ARBA00004370"/>
    </source>
</evidence>
<keyword evidence="13" id="KW-0961">Cell wall biogenesis/degradation</keyword>
<keyword evidence="10" id="KW-1133">Transmembrane helix</keyword>